<dbReference type="AlphaFoldDB" id="A0A6J4L6D3"/>
<accession>A0A6J4L6D3</accession>
<dbReference type="GO" id="GO:0016301">
    <property type="term" value="F:kinase activity"/>
    <property type="evidence" value="ECO:0007669"/>
    <property type="project" value="UniProtKB-KW"/>
</dbReference>
<dbReference type="Pfam" id="PF03308">
    <property type="entry name" value="MeaB"/>
    <property type="match status" value="1"/>
</dbReference>
<protein>
    <submittedName>
        <fullName evidence="7">Putative periplasmic protein kinase ArgK and related GTPases of G3E family</fullName>
    </submittedName>
</protein>
<dbReference type="InterPro" id="IPR005129">
    <property type="entry name" value="GTPase_ArgK"/>
</dbReference>
<dbReference type="Gene3D" id="3.40.50.300">
    <property type="entry name" value="P-loop containing nucleotide triphosphate hydrolases"/>
    <property type="match status" value="1"/>
</dbReference>
<dbReference type="PANTHER" id="PTHR43087:SF1">
    <property type="entry name" value="LAO_AO TRANSPORT SYSTEM ATPASE"/>
    <property type="match status" value="1"/>
</dbReference>
<evidence type="ECO:0000256" key="4">
    <source>
        <dbReference type="ARBA" id="ARBA00023134"/>
    </source>
</evidence>
<keyword evidence="3" id="KW-0378">Hydrolase</keyword>
<evidence type="ECO:0000256" key="6">
    <source>
        <dbReference type="SAM" id="MobiDB-lite"/>
    </source>
</evidence>
<dbReference type="GO" id="GO:0005525">
    <property type="term" value="F:GTP binding"/>
    <property type="evidence" value="ECO:0007669"/>
    <property type="project" value="UniProtKB-KW"/>
</dbReference>
<keyword evidence="2" id="KW-0547">Nucleotide-binding</keyword>
<sequence length="369" mass="38898">MNPPPHARLLADFDAGRPAALARAVSIVENHRAGYDALLGALHPRIGRARRVGITGPPGAGKSTLTTELVKAYRAAGLRVGVIAVDPTSPFTGGALLGDRIRMEAVALDPGVYIRSLATRGSLGGLSAATREVSDVLDAFGFDRIVIETVGVGQSELDIARTADTSLVVLVPESGDSIQTLKAGLMEIADVFVVNKGDRPGADRLKTELELMLGLRMGATMRNMPAHHGVDLGALSAAQRSEARTAMNPARAAREAAHGNGHDGGAGWTPPVERAVAAKGEGVAEVIAALDRHFAYLEATGRLRERRRARLRERVVDVVEQNVRRRLWADDATTAWLDGRLPALESGAATPFQVADELLARSGPLLAGA</sequence>
<dbReference type="InterPro" id="IPR027417">
    <property type="entry name" value="P-loop_NTPase"/>
</dbReference>
<evidence type="ECO:0000256" key="5">
    <source>
        <dbReference type="ARBA" id="ARBA00023186"/>
    </source>
</evidence>
<reference evidence="7" key="1">
    <citation type="submission" date="2020-02" db="EMBL/GenBank/DDBJ databases">
        <authorList>
            <person name="Meier V. D."/>
        </authorList>
    </citation>
    <scope>NUCLEOTIDE SEQUENCE</scope>
    <source>
        <strain evidence="7">AVDCRST_MAG11</strain>
    </source>
</reference>
<dbReference type="CDD" id="cd03114">
    <property type="entry name" value="MMAA-like"/>
    <property type="match status" value="1"/>
</dbReference>
<organism evidence="7">
    <name type="scientific">uncultured Gemmatimonadaceae bacterium</name>
    <dbReference type="NCBI Taxonomy" id="246130"/>
    <lineage>
        <taxon>Bacteria</taxon>
        <taxon>Pseudomonadati</taxon>
        <taxon>Gemmatimonadota</taxon>
        <taxon>Gemmatimonadia</taxon>
        <taxon>Gemmatimonadales</taxon>
        <taxon>Gemmatimonadaceae</taxon>
        <taxon>environmental samples</taxon>
    </lineage>
</organism>
<evidence type="ECO:0000256" key="3">
    <source>
        <dbReference type="ARBA" id="ARBA00022801"/>
    </source>
</evidence>
<evidence type="ECO:0000313" key="7">
    <source>
        <dbReference type="EMBL" id="CAA9325105.1"/>
    </source>
</evidence>
<evidence type="ECO:0000256" key="1">
    <source>
        <dbReference type="ARBA" id="ARBA00009625"/>
    </source>
</evidence>
<gene>
    <name evidence="7" type="ORF">AVDCRST_MAG11-2192</name>
</gene>
<feature type="region of interest" description="Disordered" evidence="6">
    <location>
        <begin position="241"/>
        <end position="268"/>
    </location>
</feature>
<dbReference type="GO" id="GO:0003924">
    <property type="term" value="F:GTPase activity"/>
    <property type="evidence" value="ECO:0007669"/>
    <property type="project" value="InterPro"/>
</dbReference>
<dbReference type="EMBL" id="CADCTU010000511">
    <property type="protein sequence ID" value="CAA9325105.1"/>
    <property type="molecule type" value="Genomic_DNA"/>
</dbReference>
<keyword evidence="5" id="KW-0143">Chaperone</keyword>
<dbReference type="NCBIfam" id="TIGR00750">
    <property type="entry name" value="lao"/>
    <property type="match status" value="1"/>
</dbReference>
<feature type="compositionally biased region" description="Basic and acidic residues" evidence="6">
    <location>
        <begin position="252"/>
        <end position="261"/>
    </location>
</feature>
<proteinExistence type="inferred from homology"/>
<dbReference type="PANTHER" id="PTHR43087">
    <property type="entry name" value="LYSINE/ARGININE/ORNITHINE TRANSPORT SYSTEM KINASE"/>
    <property type="match status" value="1"/>
</dbReference>
<keyword evidence="7" id="KW-0418">Kinase</keyword>
<evidence type="ECO:0000256" key="2">
    <source>
        <dbReference type="ARBA" id="ARBA00022741"/>
    </source>
</evidence>
<dbReference type="InterPro" id="IPR052040">
    <property type="entry name" value="GTPase/Isobutyryl-CoA_mutase"/>
</dbReference>
<keyword evidence="7" id="KW-0808">Transferase</keyword>
<keyword evidence="4" id="KW-0342">GTP-binding</keyword>
<dbReference type="SUPFAM" id="SSF52540">
    <property type="entry name" value="P-loop containing nucleoside triphosphate hydrolases"/>
    <property type="match status" value="1"/>
</dbReference>
<name>A0A6J4L6D3_9BACT</name>
<comment type="similarity">
    <text evidence="1">Belongs to the SIMIBI class G3E GTPase family. ArgK/MeaB subfamily.</text>
</comment>